<feature type="domain" description="Ig-like" evidence="6">
    <location>
        <begin position="140"/>
        <end position="227"/>
    </location>
</feature>
<comment type="caution">
    <text evidence="7">The sequence shown here is derived from an EMBL/GenBank/DDBJ whole genome shotgun (WGS) entry which is preliminary data.</text>
</comment>
<gene>
    <name evidence="7" type="primary">Nptn_1</name>
    <name evidence="7" type="ORF">FJT64_020975</name>
</gene>
<dbReference type="PIRSF" id="PIRSF000615">
    <property type="entry name" value="TyrPK_CSF1-R"/>
    <property type="match status" value="1"/>
</dbReference>
<dbReference type="SMART" id="SM00409">
    <property type="entry name" value="IG"/>
    <property type="match status" value="2"/>
</dbReference>
<dbReference type="SUPFAM" id="SSF48726">
    <property type="entry name" value="Immunoglobulin"/>
    <property type="match status" value="2"/>
</dbReference>
<name>A0A6A4WK69_AMPAM</name>
<dbReference type="FunFam" id="2.60.40.10:FF:000032">
    <property type="entry name" value="palladin isoform X1"/>
    <property type="match status" value="1"/>
</dbReference>
<dbReference type="Proteomes" id="UP000440578">
    <property type="component" value="Unassembled WGS sequence"/>
</dbReference>
<keyword evidence="4" id="KW-0393">Immunoglobulin domain</keyword>
<evidence type="ECO:0000313" key="7">
    <source>
        <dbReference type="EMBL" id="KAF0307787.1"/>
    </source>
</evidence>
<dbReference type="EMBL" id="VIIS01000544">
    <property type="protein sequence ID" value="KAF0307787.1"/>
    <property type="molecule type" value="Genomic_DNA"/>
</dbReference>
<keyword evidence="1" id="KW-0732">Signal</keyword>
<evidence type="ECO:0000256" key="5">
    <source>
        <dbReference type="SAM" id="Phobius"/>
    </source>
</evidence>
<feature type="transmembrane region" description="Helical" evidence="5">
    <location>
        <begin position="246"/>
        <end position="267"/>
    </location>
</feature>
<keyword evidence="5" id="KW-0472">Membrane</keyword>
<dbReference type="PROSITE" id="PS50835">
    <property type="entry name" value="IG_LIKE"/>
    <property type="match status" value="2"/>
</dbReference>
<dbReference type="Pfam" id="PF07679">
    <property type="entry name" value="I-set"/>
    <property type="match status" value="1"/>
</dbReference>
<dbReference type="InterPro" id="IPR013098">
    <property type="entry name" value="Ig_I-set"/>
</dbReference>
<reference evidence="7 8" key="1">
    <citation type="submission" date="2019-07" db="EMBL/GenBank/DDBJ databases">
        <title>Draft genome assembly of a fouling barnacle, Amphibalanus amphitrite (Darwin, 1854): The first reference genome for Thecostraca.</title>
        <authorList>
            <person name="Kim W."/>
        </authorList>
    </citation>
    <scope>NUCLEOTIDE SEQUENCE [LARGE SCALE GENOMIC DNA]</scope>
    <source>
        <strain evidence="7">SNU_AA5</strain>
        <tissue evidence="7">Soma without cirri and trophi</tissue>
    </source>
</reference>
<accession>A0A6A4WK69</accession>
<organism evidence="7 8">
    <name type="scientific">Amphibalanus amphitrite</name>
    <name type="common">Striped barnacle</name>
    <name type="synonym">Balanus amphitrite</name>
    <dbReference type="NCBI Taxonomy" id="1232801"/>
    <lineage>
        <taxon>Eukaryota</taxon>
        <taxon>Metazoa</taxon>
        <taxon>Ecdysozoa</taxon>
        <taxon>Arthropoda</taxon>
        <taxon>Crustacea</taxon>
        <taxon>Multicrustacea</taxon>
        <taxon>Cirripedia</taxon>
        <taxon>Thoracica</taxon>
        <taxon>Thoracicalcarea</taxon>
        <taxon>Balanomorpha</taxon>
        <taxon>Balanoidea</taxon>
        <taxon>Balanidae</taxon>
        <taxon>Amphibalaninae</taxon>
        <taxon>Amphibalanus</taxon>
    </lineage>
</organism>
<proteinExistence type="predicted"/>
<evidence type="ECO:0000313" key="8">
    <source>
        <dbReference type="Proteomes" id="UP000440578"/>
    </source>
</evidence>
<dbReference type="Gene3D" id="2.60.40.10">
    <property type="entry name" value="Immunoglobulins"/>
    <property type="match status" value="2"/>
</dbReference>
<dbReference type="Pfam" id="PF00047">
    <property type="entry name" value="ig"/>
    <property type="match status" value="1"/>
</dbReference>
<evidence type="ECO:0000256" key="2">
    <source>
        <dbReference type="ARBA" id="ARBA00023157"/>
    </source>
</evidence>
<keyword evidence="5" id="KW-0812">Transmembrane</keyword>
<dbReference type="InterPro" id="IPR003598">
    <property type="entry name" value="Ig_sub2"/>
</dbReference>
<keyword evidence="5" id="KW-1133">Transmembrane helix</keyword>
<evidence type="ECO:0000256" key="3">
    <source>
        <dbReference type="ARBA" id="ARBA00023180"/>
    </source>
</evidence>
<dbReference type="AlphaFoldDB" id="A0A6A4WK69"/>
<keyword evidence="3" id="KW-0325">Glycoprotein</keyword>
<dbReference type="PANTHER" id="PTHR44427:SF1">
    <property type="entry name" value="CARCINOEMBRYONIC ANTIGEN-RELATED CELL ADHESION MOLECULE 1"/>
    <property type="match status" value="1"/>
</dbReference>
<dbReference type="InterPro" id="IPR036179">
    <property type="entry name" value="Ig-like_dom_sf"/>
</dbReference>
<keyword evidence="2" id="KW-1015">Disulfide bond</keyword>
<dbReference type="InterPro" id="IPR013783">
    <property type="entry name" value="Ig-like_fold"/>
</dbReference>
<evidence type="ECO:0000256" key="1">
    <source>
        <dbReference type="ARBA" id="ARBA00022729"/>
    </source>
</evidence>
<sequence>MEKRGVFLVSTLTVARAQHAHSGNYSCTTFVDNAHEVIVISADMVRTNADETDGILVMTTKTLVINCSTTSDVPSNTVTWYKSIEGGEQEEVIGDSNVIVEGGVLTIKKPTELDAGNYTCSFATAAVTDKTVQETIRVITNVTVAMPSQSINKQEGDEVVILCEPFGRPRPAVTWTKDGKDIKVAIKNSTSRLTLSADDDGNVDARLTLTDLLRPEDAGDYCCRAENLANAAEACIIVRVKDKYAALWPFIGIVAEVILLTAIIYIYEKKKSKPDMDDSDTDNGNDK</sequence>
<dbReference type="InterPro" id="IPR007110">
    <property type="entry name" value="Ig-like_dom"/>
</dbReference>
<dbReference type="InterPro" id="IPR013151">
    <property type="entry name" value="Immunoglobulin_dom"/>
</dbReference>
<dbReference type="InterPro" id="IPR003599">
    <property type="entry name" value="Ig_sub"/>
</dbReference>
<dbReference type="CDD" id="cd00096">
    <property type="entry name" value="Ig"/>
    <property type="match status" value="2"/>
</dbReference>
<dbReference type="SMART" id="SM00408">
    <property type="entry name" value="IGc2"/>
    <property type="match status" value="2"/>
</dbReference>
<evidence type="ECO:0000256" key="4">
    <source>
        <dbReference type="ARBA" id="ARBA00023319"/>
    </source>
</evidence>
<protein>
    <submittedName>
        <fullName evidence="7">Neuroplastin</fullName>
    </submittedName>
</protein>
<feature type="domain" description="Ig-like" evidence="6">
    <location>
        <begin position="35"/>
        <end position="133"/>
    </location>
</feature>
<keyword evidence="8" id="KW-1185">Reference proteome</keyword>
<dbReference type="OrthoDB" id="5970915at2759"/>
<dbReference type="InterPro" id="IPR050831">
    <property type="entry name" value="CEA_cell_adhesion"/>
</dbReference>
<evidence type="ECO:0000259" key="6">
    <source>
        <dbReference type="PROSITE" id="PS50835"/>
    </source>
</evidence>
<dbReference type="PANTHER" id="PTHR44427">
    <property type="entry name" value="CARCINOEMBRYONIC ANTIGEN-RELATED CELL ADHESION MOLECULE 19"/>
    <property type="match status" value="1"/>
</dbReference>